<evidence type="ECO:0000313" key="2">
    <source>
        <dbReference type="Proteomes" id="UP000729402"/>
    </source>
</evidence>
<reference evidence="1" key="1">
    <citation type="journal article" date="2021" name="bioRxiv">
        <title>Whole Genome Assembly and Annotation of Northern Wild Rice, Zizania palustris L., Supports a Whole Genome Duplication in the Zizania Genus.</title>
        <authorList>
            <person name="Haas M."/>
            <person name="Kono T."/>
            <person name="Macchietto M."/>
            <person name="Millas R."/>
            <person name="McGilp L."/>
            <person name="Shao M."/>
            <person name="Duquette J."/>
            <person name="Hirsch C.N."/>
            <person name="Kimball J."/>
        </authorList>
    </citation>
    <scope>NUCLEOTIDE SEQUENCE</scope>
    <source>
        <tissue evidence="1">Fresh leaf tissue</tissue>
    </source>
</reference>
<reference evidence="1" key="2">
    <citation type="submission" date="2021-02" db="EMBL/GenBank/DDBJ databases">
        <authorList>
            <person name="Kimball J.A."/>
            <person name="Haas M.W."/>
            <person name="Macchietto M."/>
            <person name="Kono T."/>
            <person name="Duquette J."/>
            <person name="Shao M."/>
        </authorList>
    </citation>
    <scope>NUCLEOTIDE SEQUENCE</scope>
    <source>
        <tissue evidence="1">Fresh leaf tissue</tissue>
    </source>
</reference>
<dbReference type="Proteomes" id="UP000729402">
    <property type="component" value="Unassembled WGS sequence"/>
</dbReference>
<dbReference type="AlphaFoldDB" id="A0A8J6BCC1"/>
<protein>
    <submittedName>
        <fullName evidence="1">Uncharacterized protein</fullName>
    </submittedName>
</protein>
<name>A0A8J6BCC1_ZIZPA</name>
<dbReference type="EMBL" id="JAAALK010000082">
    <property type="protein sequence ID" value="KAG8084569.1"/>
    <property type="molecule type" value="Genomic_DNA"/>
</dbReference>
<evidence type="ECO:0000313" key="1">
    <source>
        <dbReference type="EMBL" id="KAG8084569.1"/>
    </source>
</evidence>
<organism evidence="1 2">
    <name type="scientific">Zizania palustris</name>
    <name type="common">Northern wild rice</name>
    <dbReference type="NCBI Taxonomy" id="103762"/>
    <lineage>
        <taxon>Eukaryota</taxon>
        <taxon>Viridiplantae</taxon>
        <taxon>Streptophyta</taxon>
        <taxon>Embryophyta</taxon>
        <taxon>Tracheophyta</taxon>
        <taxon>Spermatophyta</taxon>
        <taxon>Magnoliopsida</taxon>
        <taxon>Liliopsida</taxon>
        <taxon>Poales</taxon>
        <taxon>Poaceae</taxon>
        <taxon>BOP clade</taxon>
        <taxon>Oryzoideae</taxon>
        <taxon>Oryzeae</taxon>
        <taxon>Zizaniinae</taxon>
        <taxon>Zizania</taxon>
    </lineage>
</organism>
<proteinExistence type="predicted"/>
<accession>A0A8J6BCC1</accession>
<sequence>MPPPCKASALRRTVQLAMGRRCRQCTHESGLGLNTDEGLSSPVAGSLPSSLSFFWLVVGPMPAPGWIDRNLSSACTSQCTRTPTVSSPAPAALPASTRANHRPHCQLAVATLAMTQSQ</sequence>
<comment type="caution">
    <text evidence="1">The sequence shown here is derived from an EMBL/GenBank/DDBJ whole genome shotgun (WGS) entry which is preliminary data.</text>
</comment>
<keyword evidence="2" id="KW-1185">Reference proteome</keyword>
<gene>
    <name evidence="1" type="ORF">GUJ93_ZPchr0010g8895</name>
</gene>